<dbReference type="EMBL" id="HBGF01032576">
    <property type="protein sequence ID" value="CAD9129737.1"/>
    <property type="molecule type" value="Transcribed_RNA"/>
</dbReference>
<gene>
    <name evidence="1" type="ORF">NDES1114_LOCUS21795</name>
</gene>
<protein>
    <submittedName>
        <fullName evidence="1">Uncharacterized protein</fullName>
    </submittedName>
</protein>
<dbReference type="Gene3D" id="3.90.550.10">
    <property type="entry name" value="Spore Coat Polysaccharide Biosynthesis Protein SpsA, Chain A"/>
    <property type="match status" value="1"/>
</dbReference>
<dbReference type="AlphaFoldDB" id="A0A7S1MHD8"/>
<organism evidence="1">
    <name type="scientific">Neobodo designis</name>
    <name type="common">Flagellated protozoan</name>
    <name type="synonym">Bodo designis</name>
    <dbReference type="NCBI Taxonomy" id="312471"/>
    <lineage>
        <taxon>Eukaryota</taxon>
        <taxon>Discoba</taxon>
        <taxon>Euglenozoa</taxon>
        <taxon>Kinetoplastea</taxon>
        <taxon>Metakinetoplastina</taxon>
        <taxon>Neobodonida</taxon>
        <taxon>Neobodo</taxon>
    </lineage>
</organism>
<reference evidence="1" key="1">
    <citation type="submission" date="2021-01" db="EMBL/GenBank/DDBJ databases">
        <authorList>
            <person name="Corre E."/>
            <person name="Pelletier E."/>
            <person name="Niang G."/>
            <person name="Scheremetjew M."/>
            <person name="Finn R."/>
            <person name="Kale V."/>
            <person name="Holt S."/>
            <person name="Cochrane G."/>
            <person name="Meng A."/>
            <person name="Brown T."/>
            <person name="Cohen L."/>
        </authorList>
    </citation>
    <scope>NUCLEOTIDE SEQUENCE</scope>
    <source>
        <strain evidence="1">CCAP 1951/1</strain>
    </source>
</reference>
<sequence>MAGDTGRTVTVVVPAAGRASRSRGPIWCRRRPDGSITLEAVIKPLGLAHVARVIVVVLRDHVDSHCGGDAAGLTQYLATKLGLGTADRPVDDKATLEVLALENETADATETVCQAIERCGIDGPIFVKDCDGSFPHVVADDDHVCVLPITSESVTSLHDLPSKSFADECGGVLTNIVEKQIVSDLACVGGFGFASAAAFQRAQEKVRAASNSATRAGNGPGRVFTSHVALQMLVEETVFRVIKVPTFEDWKTAEAWAANSQQYKNVLMHLDGVLVRPKQTWLAAAIREMADQPASLAPHFEPIAENVAAFRAAVTSVKSARAVVLSSLSEASRPAVAAMLKEFNIPCDSLVLGCSAVGSTFLLAHDTLHIQPHAAGSLTSAVATPSA</sequence>
<dbReference type="InterPro" id="IPR029044">
    <property type="entry name" value="Nucleotide-diphossugar_trans"/>
</dbReference>
<proteinExistence type="predicted"/>
<evidence type="ECO:0000313" key="1">
    <source>
        <dbReference type="EMBL" id="CAD9129737.1"/>
    </source>
</evidence>
<accession>A0A7S1MHD8</accession>
<name>A0A7S1MHD8_NEODS</name>